<feature type="region of interest" description="Disordered" evidence="2">
    <location>
        <begin position="244"/>
        <end position="264"/>
    </location>
</feature>
<sequence length="264" mass="29702">MNQFTPTLGSNTPNSNKLPHSIDSSSFQKLNLKSANRKRKSSLANIAQVQNNLKKTQLPSINENQHHHPRPQLASHQQQQQQQTIAHTPGFSPSSLPYSELRDVFSESGLSNVNETTQSKLGFPIFTKQFIEHHSTEEQKLTKLGSAVEQQKNQINTLRNQSTQAFQQIQVCEKRCKELQSNNAQLVNYLQNARKEFLPLLIQLEQALGTSPLPKLEFRTTDELNKYLLTLGKKIWESPEVADQNAANPVAPPPNVPTPADKKV</sequence>
<feature type="coiled-coil region" evidence="1">
    <location>
        <begin position="141"/>
        <end position="196"/>
    </location>
</feature>
<protein>
    <submittedName>
        <fullName evidence="3">Uncharacterized protein</fullName>
    </submittedName>
</protein>
<evidence type="ECO:0000313" key="4">
    <source>
        <dbReference type="Proteomes" id="UP000070444"/>
    </source>
</evidence>
<reference evidence="3 4" key="1">
    <citation type="journal article" date="2015" name="Genome Biol. Evol.">
        <title>Phylogenomic analyses indicate that early fungi evolved digesting cell walls of algal ancestors of land plants.</title>
        <authorList>
            <person name="Chang Y."/>
            <person name="Wang S."/>
            <person name="Sekimoto S."/>
            <person name="Aerts A.L."/>
            <person name="Choi C."/>
            <person name="Clum A."/>
            <person name="LaButti K.M."/>
            <person name="Lindquist E.A."/>
            <person name="Yee Ngan C."/>
            <person name="Ohm R.A."/>
            <person name="Salamov A.A."/>
            <person name="Grigoriev I.V."/>
            <person name="Spatafora J.W."/>
            <person name="Berbee M.L."/>
        </authorList>
    </citation>
    <scope>NUCLEOTIDE SEQUENCE [LARGE SCALE GENOMIC DNA]</scope>
    <source>
        <strain evidence="3 4">NRRL 28638</strain>
    </source>
</reference>
<organism evidence="3 4">
    <name type="scientific">Conidiobolus coronatus (strain ATCC 28846 / CBS 209.66 / NRRL 28638)</name>
    <name type="common">Delacroixia coronata</name>
    <dbReference type="NCBI Taxonomy" id="796925"/>
    <lineage>
        <taxon>Eukaryota</taxon>
        <taxon>Fungi</taxon>
        <taxon>Fungi incertae sedis</taxon>
        <taxon>Zoopagomycota</taxon>
        <taxon>Entomophthoromycotina</taxon>
        <taxon>Entomophthoromycetes</taxon>
        <taxon>Entomophthorales</taxon>
        <taxon>Ancylistaceae</taxon>
        <taxon>Conidiobolus</taxon>
    </lineage>
</organism>
<feature type="region of interest" description="Disordered" evidence="2">
    <location>
        <begin position="62"/>
        <end position="98"/>
    </location>
</feature>
<evidence type="ECO:0000256" key="2">
    <source>
        <dbReference type="SAM" id="MobiDB-lite"/>
    </source>
</evidence>
<name>A0A137PCH7_CONC2</name>
<accession>A0A137PCH7</accession>
<keyword evidence="4" id="KW-1185">Reference proteome</keyword>
<dbReference type="EMBL" id="KQ964448">
    <property type="protein sequence ID" value="KXN72696.1"/>
    <property type="molecule type" value="Genomic_DNA"/>
</dbReference>
<keyword evidence="1" id="KW-0175">Coiled coil</keyword>
<gene>
    <name evidence="3" type="ORF">CONCODRAFT_77652</name>
</gene>
<feature type="region of interest" description="Disordered" evidence="2">
    <location>
        <begin position="1"/>
        <end position="26"/>
    </location>
</feature>
<dbReference type="AlphaFoldDB" id="A0A137PCH7"/>
<evidence type="ECO:0000256" key="1">
    <source>
        <dbReference type="SAM" id="Coils"/>
    </source>
</evidence>
<proteinExistence type="predicted"/>
<evidence type="ECO:0000313" key="3">
    <source>
        <dbReference type="EMBL" id="KXN72696.1"/>
    </source>
</evidence>
<dbReference type="OrthoDB" id="5593772at2759"/>
<dbReference type="Proteomes" id="UP000070444">
    <property type="component" value="Unassembled WGS sequence"/>
</dbReference>